<proteinExistence type="predicted"/>
<organism evidence="2 3">
    <name type="scientific">Manduca sexta</name>
    <name type="common">Tobacco hawkmoth</name>
    <name type="synonym">Tobacco hornworm</name>
    <dbReference type="NCBI Taxonomy" id="7130"/>
    <lineage>
        <taxon>Eukaryota</taxon>
        <taxon>Metazoa</taxon>
        <taxon>Ecdysozoa</taxon>
        <taxon>Arthropoda</taxon>
        <taxon>Hexapoda</taxon>
        <taxon>Insecta</taxon>
        <taxon>Pterygota</taxon>
        <taxon>Neoptera</taxon>
        <taxon>Endopterygota</taxon>
        <taxon>Lepidoptera</taxon>
        <taxon>Glossata</taxon>
        <taxon>Ditrysia</taxon>
        <taxon>Bombycoidea</taxon>
        <taxon>Sphingidae</taxon>
        <taxon>Sphinginae</taxon>
        <taxon>Sphingini</taxon>
        <taxon>Manduca</taxon>
    </lineage>
</organism>
<sequence length="337" mass="37860">MMHRQLHHMGEVDDVLAPLKTNVLADKSHTVPRASAFNSQYLDNKEGKGLKLSRTSSAIRLFDKLRARIARSRTLFAHPEESGSISTDINELSVPSECTSKAFKSDSSRTSGVSSPKELHKETYGCHLCSFDADRITALDRHLLNDHKIGLDILLKLVMAKTKDGLSEDPLPTVYGVRQPYYKPLDDVIEDGEFIVETITPKIKIMKHAITNTDITWSDIPDLKNNCRMISKELEKLIDGPTDSGKEELLAKMQTLNACMCKFADSSNALTKVLKKEIDAKSARERLSGNETLFELGLGDRGTPRDWEKAHSERLERNKAKHNRGDKTKLSSESFYF</sequence>
<name>A0A921YUC0_MANSE</name>
<dbReference type="EMBL" id="JH668317">
    <property type="protein sequence ID" value="KAG6445210.1"/>
    <property type="molecule type" value="Genomic_DNA"/>
</dbReference>
<evidence type="ECO:0000256" key="1">
    <source>
        <dbReference type="SAM" id="MobiDB-lite"/>
    </source>
</evidence>
<protein>
    <submittedName>
        <fullName evidence="2">Uncharacterized protein</fullName>
    </submittedName>
</protein>
<dbReference type="Proteomes" id="UP000791440">
    <property type="component" value="Unassembled WGS sequence"/>
</dbReference>
<accession>A0A921YUC0</accession>
<evidence type="ECO:0000313" key="3">
    <source>
        <dbReference type="Proteomes" id="UP000791440"/>
    </source>
</evidence>
<keyword evidence="3" id="KW-1185">Reference proteome</keyword>
<evidence type="ECO:0000313" key="2">
    <source>
        <dbReference type="EMBL" id="KAG6445210.1"/>
    </source>
</evidence>
<comment type="caution">
    <text evidence="2">The sequence shown here is derived from an EMBL/GenBank/DDBJ whole genome shotgun (WGS) entry which is preliminary data.</text>
</comment>
<gene>
    <name evidence="2" type="ORF">O3G_MSEX003778</name>
</gene>
<dbReference type="AlphaFoldDB" id="A0A921YUC0"/>
<reference evidence="2" key="1">
    <citation type="journal article" date="2016" name="Insect Biochem. Mol. Biol.">
        <title>Multifaceted biological insights from a draft genome sequence of the tobacco hornworm moth, Manduca sexta.</title>
        <authorList>
            <person name="Kanost M.R."/>
            <person name="Arrese E.L."/>
            <person name="Cao X."/>
            <person name="Chen Y.R."/>
            <person name="Chellapilla S."/>
            <person name="Goldsmith M.R."/>
            <person name="Grosse-Wilde E."/>
            <person name="Heckel D.G."/>
            <person name="Herndon N."/>
            <person name="Jiang H."/>
            <person name="Papanicolaou A."/>
            <person name="Qu J."/>
            <person name="Soulages J.L."/>
            <person name="Vogel H."/>
            <person name="Walters J."/>
            <person name="Waterhouse R.M."/>
            <person name="Ahn S.J."/>
            <person name="Almeida F.C."/>
            <person name="An C."/>
            <person name="Aqrawi P."/>
            <person name="Bretschneider A."/>
            <person name="Bryant W.B."/>
            <person name="Bucks S."/>
            <person name="Chao H."/>
            <person name="Chevignon G."/>
            <person name="Christen J.M."/>
            <person name="Clarke D.F."/>
            <person name="Dittmer N.T."/>
            <person name="Ferguson L.C.F."/>
            <person name="Garavelou S."/>
            <person name="Gordon K.H.J."/>
            <person name="Gunaratna R.T."/>
            <person name="Han Y."/>
            <person name="Hauser F."/>
            <person name="He Y."/>
            <person name="Heidel-Fischer H."/>
            <person name="Hirsh A."/>
            <person name="Hu Y."/>
            <person name="Jiang H."/>
            <person name="Kalra D."/>
            <person name="Klinner C."/>
            <person name="Konig C."/>
            <person name="Kovar C."/>
            <person name="Kroll A.R."/>
            <person name="Kuwar S.S."/>
            <person name="Lee S.L."/>
            <person name="Lehman R."/>
            <person name="Li K."/>
            <person name="Li Z."/>
            <person name="Liang H."/>
            <person name="Lovelace S."/>
            <person name="Lu Z."/>
            <person name="Mansfield J.H."/>
            <person name="McCulloch K.J."/>
            <person name="Mathew T."/>
            <person name="Morton B."/>
            <person name="Muzny D.M."/>
            <person name="Neunemann D."/>
            <person name="Ongeri F."/>
            <person name="Pauchet Y."/>
            <person name="Pu L.L."/>
            <person name="Pyrousis I."/>
            <person name="Rao X.J."/>
            <person name="Redding A."/>
            <person name="Roesel C."/>
            <person name="Sanchez-Gracia A."/>
            <person name="Schaack S."/>
            <person name="Shukla A."/>
            <person name="Tetreau G."/>
            <person name="Wang Y."/>
            <person name="Xiong G.H."/>
            <person name="Traut W."/>
            <person name="Walsh T.K."/>
            <person name="Worley K.C."/>
            <person name="Wu D."/>
            <person name="Wu W."/>
            <person name="Wu Y.Q."/>
            <person name="Zhang X."/>
            <person name="Zou Z."/>
            <person name="Zucker H."/>
            <person name="Briscoe A.D."/>
            <person name="Burmester T."/>
            <person name="Clem R.J."/>
            <person name="Feyereisen R."/>
            <person name="Grimmelikhuijzen C.J.P."/>
            <person name="Hamodrakas S.J."/>
            <person name="Hansson B.S."/>
            <person name="Huguet E."/>
            <person name="Jermiin L.S."/>
            <person name="Lan Q."/>
            <person name="Lehman H.K."/>
            <person name="Lorenzen M."/>
            <person name="Merzendorfer H."/>
            <person name="Michalopoulos I."/>
            <person name="Morton D.B."/>
            <person name="Muthukrishnan S."/>
            <person name="Oakeshott J.G."/>
            <person name="Palmer W."/>
            <person name="Park Y."/>
            <person name="Passarelli A.L."/>
            <person name="Rozas J."/>
            <person name="Schwartz L.M."/>
            <person name="Smith W."/>
            <person name="Southgate A."/>
            <person name="Vilcinskas A."/>
            <person name="Vogt R."/>
            <person name="Wang P."/>
            <person name="Werren J."/>
            <person name="Yu X.Q."/>
            <person name="Zhou J.J."/>
            <person name="Brown S.J."/>
            <person name="Scherer S.E."/>
            <person name="Richards S."/>
            <person name="Blissard G.W."/>
        </authorList>
    </citation>
    <scope>NUCLEOTIDE SEQUENCE</scope>
</reference>
<feature type="compositionally biased region" description="Basic and acidic residues" evidence="1">
    <location>
        <begin position="303"/>
        <end position="330"/>
    </location>
</feature>
<reference evidence="2" key="2">
    <citation type="submission" date="2020-12" db="EMBL/GenBank/DDBJ databases">
        <authorList>
            <person name="Kanost M."/>
        </authorList>
    </citation>
    <scope>NUCLEOTIDE SEQUENCE</scope>
</reference>
<feature type="region of interest" description="Disordered" evidence="1">
    <location>
        <begin position="303"/>
        <end position="337"/>
    </location>
</feature>